<feature type="transmembrane region" description="Helical" evidence="5">
    <location>
        <begin position="265"/>
        <end position="290"/>
    </location>
</feature>
<evidence type="ECO:0000256" key="1">
    <source>
        <dbReference type="ARBA" id="ARBA00004141"/>
    </source>
</evidence>
<keyword evidence="2 5" id="KW-0812">Transmembrane</keyword>
<dbReference type="InterPro" id="IPR052902">
    <property type="entry name" value="ABC-2_transporter"/>
</dbReference>
<dbReference type="PRINTS" id="PR00164">
    <property type="entry name" value="ABC2TRNSPORT"/>
</dbReference>
<dbReference type="InterPro" id="IPR000412">
    <property type="entry name" value="ABC_2_transport"/>
</dbReference>
<evidence type="ECO:0000313" key="8">
    <source>
        <dbReference type="Proteomes" id="UP000178606"/>
    </source>
</evidence>
<dbReference type="InterPro" id="IPR013525">
    <property type="entry name" value="ABC2_TM"/>
</dbReference>
<evidence type="ECO:0000259" key="6">
    <source>
        <dbReference type="PROSITE" id="PS51012"/>
    </source>
</evidence>
<dbReference type="AlphaFoldDB" id="A0A1F6C9V6"/>
<dbReference type="GO" id="GO:0043190">
    <property type="term" value="C:ATP-binding cassette (ABC) transporter complex"/>
    <property type="evidence" value="ECO:0007669"/>
    <property type="project" value="InterPro"/>
</dbReference>
<dbReference type="Pfam" id="PF12698">
    <property type="entry name" value="ABC2_membrane_3"/>
    <property type="match status" value="1"/>
</dbReference>
<dbReference type="PROSITE" id="PS51012">
    <property type="entry name" value="ABC_TM2"/>
    <property type="match status" value="1"/>
</dbReference>
<feature type="transmembrane region" description="Helical" evidence="5">
    <location>
        <begin position="228"/>
        <end position="253"/>
    </location>
</feature>
<comment type="similarity">
    <text evidence="5">Belongs to the ABC-2 integral membrane protein family.</text>
</comment>
<feature type="transmembrane region" description="Helical" evidence="5">
    <location>
        <begin position="199"/>
        <end position="222"/>
    </location>
</feature>
<keyword evidence="4 5" id="KW-0472">Membrane</keyword>
<reference evidence="7 8" key="1">
    <citation type="journal article" date="2016" name="Nat. Commun.">
        <title>Thousands of microbial genomes shed light on interconnected biogeochemical processes in an aquifer system.</title>
        <authorList>
            <person name="Anantharaman K."/>
            <person name="Brown C.T."/>
            <person name="Hug L.A."/>
            <person name="Sharon I."/>
            <person name="Castelle C.J."/>
            <person name="Probst A.J."/>
            <person name="Thomas B.C."/>
            <person name="Singh A."/>
            <person name="Wilkins M.J."/>
            <person name="Karaoz U."/>
            <person name="Brodie E.L."/>
            <person name="Williams K.H."/>
            <person name="Hubbard S.S."/>
            <person name="Banfield J.F."/>
        </authorList>
    </citation>
    <scope>NUCLEOTIDE SEQUENCE [LARGE SCALE GENOMIC DNA]</scope>
    <source>
        <strain evidence="8">RIFCSPLOWO2_12_FULL_64_10</strain>
    </source>
</reference>
<feature type="domain" description="ABC transmembrane type-2" evidence="6">
    <location>
        <begin position="116"/>
        <end position="344"/>
    </location>
</feature>
<dbReference type="PANTHER" id="PTHR43027:SF2">
    <property type="entry name" value="TRANSPORT PERMEASE PROTEIN"/>
    <property type="match status" value="1"/>
</dbReference>
<accession>A0A1F6C9V6</accession>
<evidence type="ECO:0000256" key="2">
    <source>
        <dbReference type="ARBA" id="ARBA00022692"/>
    </source>
</evidence>
<sequence>MGALTFYPLQAMLKNVSTVAFGFLFPLAFVLVFGFVGGAGSGLRIGVPNEATRGPLYSALAENGQLILTTGERADLERKLTLGKIEALVDVTSTGLEVVLNSANPDGRLAQLWVEDAVGKLNLAATGLPPRYEMRVSEVAGRRNRYIDFALPGQIGMALISTAVFGTVFGLIYLKKSLVLKRLFALPVRGMTILIGQGIARLVMAIIQAIVILGIGVFGFGFQLANGWVTFVAMLGLCGLGLLVFLGFGLFIAGLTANENAAGPIANLVTLPQFLLSGVFFPTDVFPAWLRAIADSLPLSHLNSAMRQVTAEGAGFNDVLPALLALVVWGAVAYVGAARTFRWV</sequence>
<name>A0A1F6C9V6_HANXR</name>
<feature type="transmembrane region" description="Helical" evidence="5">
    <location>
        <begin position="12"/>
        <end position="36"/>
    </location>
</feature>
<evidence type="ECO:0000256" key="5">
    <source>
        <dbReference type="RuleBase" id="RU361157"/>
    </source>
</evidence>
<evidence type="ECO:0000256" key="3">
    <source>
        <dbReference type="ARBA" id="ARBA00022989"/>
    </source>
</evidence>
<dbReference type="PANTHER" id="PTHR43027">
    <property type="entry name" value="DOXORUBICIN RESISTANCE ABC TRANSPORTER PERMEASE PROTEIN DRRC-RELATED"/>
    <property type="match status" value="1"/>
</dbReference>
<protein>
    <recommendedName>
        <fullName evidence="5">Transport permease protein</fullName>
    </recommendedName>
</protein>
<dbReference type="Proteomes" id="UP000178606">
    <property type="component" value="Unassembled WGS sequence"/>
</dbReference>
<evidence type="ECO:0000256" key="4">
    <source>
        <dbReference type="ARBA" id="ARBA00023136"/>
    </source>
</evidence>
<feature type="transmembrane region" description="Helical" evidence="5">
    <location>
        <begin position="155"/>
        <end position="174"/>
    </location>
</feature>
<comment type="subcellular location">
    <subcellularLocation>
        <location evidence="5">Cell membrane</location>
        <topology evidence="5">Multi-pass membrane protein</topology>
    </subcellularLocation>
    <subcellularLocation>
        <location evidence="1">Membrane</location>
        <topology evidence="1">Multi-pass membrane protein</topology>
    </subcellularLocation>
</comment>
<dbReference type="InterPro" id="IPR047817">
    <property type="entry name" value="ABC2_TM_bact-type"/>
</dbReference>
<feature type="transmembrane region" description="Helical" evidence="5">
    <location>
        <begin position="319"/>
        <end position="337"/>
    </location>
</feature>
<keyword evidence="3 5" id="KW-1133">Transmembrane helix</keyword>
<proteinExistence type="inferred from homology"/>
<dbReference type="GO" id="GO:0140359">
    <property type="term" value="F:ABC-type transporter activity"/>
    <property type="evidence" value="ECO:0007669"/>
    <property type="project" value="InterPro"/>
</dbReference>
<gene>
    <name evidence="7" type="ORF">A3F84_11595</name>
</gene>
<keyword evidence="5" id="KW-1003">Cell membrane</keyword>
<organism evidence="7 8">
    <name type="scientific">Handelsmanbacteria sp. (strain RIFCSPLOWO2_12_FULL_64_10)</name>
    <dbReference type="NCBI Taxonomy" id="1817868"/>
    <lineage>
        <taxon>Bacteria</taxon>
        <taxon>Candidatus Handelsmaniibacteriota</taxon>
    </lineage>
</organism>
<evidence type="ECO:0000313" key="7">
    <source>
        <dbReference type="EMBL" id="OGG45963.1"/>
    </source>
</evidence>
<comment type="caution">
    <text evidence="7">The sequence shown here is derived from an EMBL/GenBank/DDBJ whole genome shotgun (WGS) entry which is preliminary data.</text>
</comment>
<keyword evidence="5" id="KW-0813">Transport</keyword>
<dbReference type="EMBL" id="MFKF01000353">
    <property type="protein sequence ID" value="OGG45963.1"/>
    <property type="molecule type" value="Genomic_DNA"/>
</dbReference>